<keyword evidence="1" id="KW-1133">Transmembrane helix</keyword>
<organism evidence="2 3">
    <name type="scientific">Halopenitus salinus</name>
    <dbReference type="NCBI Taxonomy" id="1198295"/>
    <lineage>
        <taxon>Archaea</taxon>
        <taxon>Methanobacteriati</taxon>
        <taxon>Methanobacteriota</taxon>
        <taxon>Stenosarchaea group</taxon>
        <taxon>Halobacteria</taxon>
        <taxon>Halobacteriales</taxon>
        <taxon>Haloferacaceae</taxon>
        <taxon>Halopenitus</taxon>
    </lineage>
</organism>
<dbReference type="Proteomes" id="UP001596296">
    <property type="component" value="Unassembled WGS sequence"/>
</dbReference>
<sequence length="103" mass="11252">MVAPIVFWSFIALKGLLLLAGGGLTVISYRTSRRNENASFRFATYAFLLFTAGVLLEGIYALYDLQVHGAYELVGAELLAINSAESVLILAGFGLFFYSIYSL</sequence>
<evidence type="ECO:0008006" key="4">
    <source>
        <dbReference type="Google" id="ProtNLM"/>
    </source>
</evidence>
<keyword evidence="3" id="KW-1185">Reference proteome</keyword>
<keyword evidence="1" id="KW-0812">Transmembrane</keyword>
<evidence type="ECO:0000313" key="3">
    <source>
        <dbReference type="Proteomes" id="UP001596296"/>
    </source>
</evidence>
<comment type="caution">
    <text evidence="2">The sequence shown here is derived from an EMBL/GenBank/DDBJ whole genome shotgun (WGS) entry which is preliminary data.</text>
</comment>
<feature type="transmembrane region" description="Helical" evidence="1">
    <location>
        <begin position="42"/>
        <end position="63"/>
    </location>
</feature>
<accession>A0ABD5UV28</accession>
<dbReference type="EMBL" id="JBHSXL010000003">
    <property type="protein sequence ID" value="MFC6891982.1"/>
    <property type="molecule type" value="Genomic_DNA"/>
</dbReference>
<reference evidence="2 3" key="1">
    <citation type="journal article" date="2019" name="Int. J. Syst. Evol. Microbiol.">
        <title>The Global Catalogue of Microorganisms (GCM) 10K type strain sequencing project: providing services to taxonomists for standard genome sequencing and annotation.</title>
        <authorList>
            <consortium name="The Broad Institute Genomics Platform"/>
            <consortium name="The Broad Institute Genome Sequencing Center for Infectious Disease"/>
            <person name="Wu L."/>
            <person name="Ma J."/>
        </authorList>
    </citation>
    <scope>NUCLEOTIDE SEQUENCE [LARGE SCALE GENOMIC DNA]</scope>
    <source>
        <strain evidence="2 3">SKJ47</strain>
    </source>
</reference>
<proteinExistence type="predicted"/>
<feature type="transmembrane region" description="Helical" evidence="1">
    <location>
        <begin position="6"/>
        <end position="30"/>
    </location>
</feature>
<dbReference type="Pfam" id="PF24365">
    <property type="entry name" value="DUF7521"/>
    <property type="match status" value="1"/>
</dbReference>
<feature type="transmembrane region" description="Helical" evidence="1">
    <location>
        <begin position="83"/>
        <end position="101"/>
    </location>
</feature>
<dbReference type="RefSeq" id="WP_379741248.1">
    <property type="nucleotide sequence ID" value="NZ_JBHSVN010000001.1"/>
</dbReference>
<evidence type="ECO:0000256" key="1">
    <source>
        <dbReference type="SAM" id="Phobius"/>
    </source>
</evidence>
<dbReference type="AlphaFoldDB" id="A0ABD5UV28"/>
<dbReference type="InterPro" id="IPR055943">
    <property type="entry name" value="DUF7521"/>
</dbReference>
<protein>
    <recommendedName>
        <fullName evidence="4">Lycopene cyclase domain-containing protein</fullName>
    </recommendedName>
</protein>
<keyword evidence="1" id="KW-0472">Membrane</keyword>
<evidence type="ECO:0000313" key="2">
    <source>
        <dbReference type="EMBL" id="MFC6891982.1"/>
    </source>
</evidence>
<gene>
    <name evidence="2" type="ORF">ACFQE9_05045</name>
</gene>
<name>A0ABD5UV28_9EURY</name>